<reference evidence="2 3" key="1">
    <citation type="submission" date="2019-03" db="EMBL/GenBank/DDBJ databases">
        <authorList>
            <person name="Kim M.K.M."/>
        </authorList>
    </citation>
    <scope>NUCLEOTIDE SEQUENCE [LARGE SCALE GENOMIC DNA]</scope>
    <source>
        <strain evidence="2 3">18JY21-1</strain>
    </source>
</reference>
<proteinExistence type="predicted"/>
<keyword evidence="3" id="KW-1185">Reference proteome</keyword>
<feature type="transmembrane region" description="Helical" evidence="1">
    <location>
        <begin position="105"/>
        <end position="126"/>
    </location>
</feature>
<gene>
    <name evidence="2" type="ORF">E0485_20025</name>
</gene>
<evidence type="ECO:0000313" key="2">
    <source>
        <dbReference type="EMBL" id="TCZ74269.1"/>
    </source>
</evidence>
<dbReference type="EMBL" id="SKFG01000027">
    <property type="protein sequence ID" value="TCZ74269.1"/>
    <property type="molecule type" value="Genomic_DNA"/>
</dbReference>
<feature type="transmembrane region" description="Helical" evidence="1">
    <location>
        <begin position="138"/>
        <end position="164"/>
    </location>
</feature>
<dbReference type="InterPro" id="IPR006938">
    <property type="entry name" value="DUF624"/>
</dbReference>
<organism evidence="2 3">
    <name type="scientific">Paenibacillus albiflavus</name>
    <dbReference type="NCBI Taxonomy" id="2545760"/>
    <lineage>
        <taxon>Bacteria</taxon>
        <taxon>Bacillati</taxon>
        <taxon>Bacillota</taxon>
        <taxon>Bacilli</taxon>
        <taxon>Bacillales</taxon>
        <taxon>Paenibacillaceae</taxon>
        <taxon>Paenibacillus</taxon>
    </lineage>
</organism>
<feature type="transmembrane region" description="Helical" evidence="1">
    <location>
        <begin position="57"/>
        <end position="85"/>
    </location>
</feature>
<evidence type="ECO:0000256" key="1">
    <source>
        <dbReference type="SAM" id="Phobius"/>
    </source>
</evidence>
<accession>A0A4R4E493</accession>
<dbReference type="Proteomes" id="UP000295418">
    <property type="component" value="Unassembled WGS sequence"/>
</dbReference>
<dbReference type="RefSeq" id="WP_132419840.1">
    <property type="nucleotide sequence ID" value="NZ_SKFG01000027.1"/>
</dbReference>
<evidence type="ECO:0000313" key="3">
    <source>
        <dbReference type="Proteomes" id="UP000295418"/>
    </source>
</evidence>
<dbReference type="AlphaFoldDB" id="A0A4R4E493"/>
<keyword evidence="1" id="KW-1133">Transmembrane helix</keyword>
<name>A0A4R4E493_9BACL</name>
<feature type="transmembrane region" description="Helical" evidence="1">
    <location>
        <begin position="204"/>
        <end position="224"/>
    </location>
</feature>
<dbReference type="OrthoDB" id="2182676at2"/>
<keyword evidence="1" id="KW-0472">Membrane</keyword>
<protein>
    <submittedName>
        <fullName evidence="2">DUF624 domain-containing protein</fullName>
    </submittedName>
</protein>
<feature type="transmembrane region" description="Helical" evidence="1">
    <location>
        <begin position="21"/>
        <end position="45"/>
    </location>
</feature>
<keyword evidence="1" id="KW-0812">Transmembrane</keyword>
<dbReference type="Pfam" id="PF04854">
    <property type="entry name" value="DUF624"/>
    <property type="match status" value="1"/>
</dbReference>
<sequence>MELRGFMGGIYRLTEWIMRLAFINLLWLAFSLFAPVFLLIVLYAFDPTVVDKGFYFQTFMLVGIVAPFTLFPATSAMFAIVRKFVQGADDSPMFRTFFKGFKENYLKSMIAGILFVITCFLIYFNYNFYSLQEGNLKLLSYLFLVLTVIVIITICYYFCFIVHIEAKFTRLIKNSLMMTIGNPVGSLVILFGNVVILYFSYFQFTFLVLFFTGSMMAFLTYFMFQRGFDKMIAKVEAMQNKEAAANEELEVKNEPN</sequence>
<feature type="transmembrane region" description="Helical" evidence="1">
    <location>
        <begin position="176"/>
        <end position="198"/>
    </location>
</feature>
<comment type="caution">
    <text evidence="2">The sequence shown here is derived from an EMBL/GenBank/DDBJ whole genome shotgun (WGS) entry which is preliminary data.</text>
</comment>